<dbReference type="Proteomes" id="UP000053647">
    <property type="component" value="Unassembled WGS sequence"/>
</dbReference>
<keyword evidence="2" id="KW-1185">Reference proteome</keyword>
<proteinExistence type="predicted"/>
<reference evidence="2" key="2">
    <citation type="submission" date="2015-01" db="EMBL/GenBank/DDBJ databases">
        <title>Evolutionary Origins and Diversification of the Mycorrhizal Mutualists.</title>
        <authorList>
            <consortium name="DOE Joint Genome Institute"/>
            <consortium name="Mycorrhizal Genomics Consortium"/>
            <person name="Kohler A."/>
            <person name="Kuo A."/>
            <person name="Nagy L.G."/>
            <person name="Floudas D."/>
            <person name="Copeland A."/>
            <person name="Barry K.W."/>
            <person name="Cichocki N."/>
            <person name="Veneault-Fourrey C."/>
            <person name="LaButti K."/>
            <person name="Lindquist E.A."/>
            <person name="Lipzen A."/>
            <person name="Lundell T."/>
            <person name="Morin E."/>
            <person name="Murat C."/>
            <person name="Riley R."/>
            <person name="Ohm R."/>
            <person name="Sun H."/>
            <person name="Tunlid A."/>
            <person name="Henrissat B."/>
            <person name="Grigoriev I.V."/>
            <person name="Hibbett D.S."/>
            <person name="Martin F."/>
        </authorList>
    </citation>
    <scope>NUCLEOTIDE SEQUENCE [LARGE SCALE GENOMIC DNA]</scope>
    <source>
        <strain evidence="2">ATCC 200175</strain>
    </source>
</reference>
<sequence length="238" mass="26109">MILGPFEVLDVFGRTSRSLGECGSLLQKGLFPANGILEPTIALGEISSPLLAPLRAGYYVSRRWGGVTGMFSTSRSLRGVERSTLHVCDVPKPVGDKIVLAKGDNTVHHFSTSVLCRLVSTGCEYPLQGVVKGATDYLNSAVNGYTFVEDMYITQPVHTSLDSTRRRRSPQRKLIPGRSRCKISTGLAWTLLESSRVTRYLGRTSPPCTPHVCVWQTVQPDEIPLSLRQPDSQMSQST</sequence>
<dbReference type="AlphaFoldDB" id="A0A0C9TBE1"/>
<name>A0A0C9TBE1_PAXIN</name>
<accession>A0A0C9TBE1</accession>
<gene>
    <name evidence="1" type="ORF">PAXINDRAFT_159015</name>
</gene>
<dbReference type="HOGENOM" id="CLU_1166165_0_0_1"/>
<protein>
    <submittedName>
        <fullName evidence="1">Uncharacterized protein</fullName>
    </submittedName>
</protein>
<evidence type="ECO:0000313" key="2">
    <source>
        <dbReference type="Proteomes" id="UP000053647"/>
    </source>
</evidence>
<reference evidence="1 2" key="1">
    <citation type="submission" date="2014-06" db="EMBL/GenBank/DDBJ databases">
        <authorList>
            <consortium name="DOE Joint Genome Institute"/>
            <person name="Kuo A."/>
            <person name="Kohler A."/>
            <person name="Nagy L.G."/>
            <person name="Floudas D."/>
            <person name="Copeland A."/>
            <person name="Barry K.W."/>
            <person name="Cichocki N."/>
            <person name="Veneault-Fourrey C."/>
            <person name="LaButti K."/>
            <person name="Lindquist E.A."/>
            <person name="Lipzen A."/>
            <person name="Lundell T."/>
            <person name="Morin E."/>
            <person name="Murat C."/>
            <person name="Sun H."/>
            <person name="Tunlid A."/>
            <person name="Henrissat B."/>
            <person name="Grigoriev I.V."/>
            <person name="Hibbett D.S."/>
            <person name="Martin F."/>
            <person name="Nordberg H.P."/>
            <person name="Cantor M.N."/>
            <person name="Hua S.X."/>
        </authorList>
    </citation>
    <scope>NUCLEOTIDE SEQUENCE [LARGE SCALE GENOMIC DNA]</scope>
    <source>
        <strain evidence="1 2">ATCC 200175</strain>
    </source>
</reference>
<organism evidence="1 2">
    <name type="scientific">Paxillus involutus ATCC 200175</name>
    <dbReference type="NCBI Taxonomy" id="664439"/>
    <lineage>
        <taxon>Eukaryota</taxon>
        <taxon>Fungi</taxon>
        <taxon>Dikarya</taxon>
        <taxon>Basidiomycota</taxon>
        <taxon>Agaricomycotina</taxon>
        <taxon>Agaricomycetes</taxon>
        <taxon>Agaricomycetidae</taxon>
        <taxon>Boletales</taxon>
        <taxon>Paxilineae</taxon>
        <taxon>Paxillaceae</taxon>
        <taxon>Paxillus</taxon>
    </lineage>
</organism>
<dbReference type="EMBL" id="KN820912">
    <property type="protein sequence ID" value="KIJ05527.1"/>
    <property type="molecule type" value="Genomic_DNA"/>
</dbReference>
<evidence type="ECO:0000313" key="1">
    <source>
        <dbReference type="EMBL" id="KIJ05527.1"/>
    </source>
</evidence>